<reference evidence="1" key="1">
    <citation type="journal article" date="2022" name="bioRxiv">
        <title>Sequencing and chromosome-scale assembly of the giantPleurodeles waltlgenome.</title>
        <authorList>
            <person name="Brown T."/>
            <person name="Elewa A."/>
            <person name="Iarovenko S."/>
            <person name="Subramanian E."/>
            <person name="Araus A.J."/>
            <person name="Petzold A."/>
            <person name="Susuki M."/>
            <person name="Suzuki K.-i.T."/>
            <person name="Hayashi T."/>
            <person name="Toyoda A."/>
            <person name="Oliveira C."/>
            <person name="Osipova E."/>
            <person name="Leigh N.D."/>
            <person name="Simon A."/>
            <person name="Yun M.H."/>
        </authorList>
    </citation>
    <scope>NUCLEOTIDE SEQUENCE</scope>
    <source>
        <strain evidence="1">20211129_DDA</strain>
        <tissue evidence="1">Liver</tissue>
    </source>
</reference>
<proteinExistence type="predicted"/>
<accession>A0AAV7QF28</accession>
<dbReference type="Proteomes" id="UP001066276">
    <property type="component" value="Chromosome 6"/>
</dbReference>
<gene>
    <name evidence="1" type="ORF">NDU88_005503</name>
</gene>
<organism evidence="1 2">
    <name type="scientific">Pleurodeles waltl</name>
    <name type="common">Iberian ribbed newt</name>
    <dbReference type="NCBI Taxonomy" id="8319"/>
    <lineage>
        <taxon>Eukaryota</taxon>
        <taxon>Metazoa</taxon>
        <taxon>Chordata</taxon>
        <taxon>Craniata</taxon>
        <taxon>Vertebrata</taxon>
        <taxon>Euteleostomi</taxon>
        <taxon>Amphibia</taxon>
        <taxon>Batrachia</taxon>
        <taxon>Caudata</taxon>
        <taxon>Salamandroidea</taxon>
        <taxon>Salamandridae</taxon>
        <taxon>Pleurodelinae</taxon>
        <taxon>Pleurodeles</taxon>
    </lineage>
</organism>
<evidence type="ECO:0000313" key="2">
    <source>
        <dbReference type="Proteomes" id="UP001066276"/>
    </source>
</evidence>
<evidence type="ECO:0000313" key="1">
    <source>
        <dbReference type="EMBL" id="KAJ1139126.1"/>
    </source>
</evidence>
<name>A0AAV7QF28_PLEWA</name>
<dbReference type="EMBL" id="JANPWB010000010">
    <property type="protein sequence ID" value="KAJ1139126.1"/>
    <property type="molecule type" value="Genomic_DNA"/>
</dbReference>
<keyword evidence="2" id="KW-1185">Reference proteome</keyword>
<comment type="caution">
    <text evidence="1">The sequence shown here is derived from an EMBL/GenBank/DDBJ whole genome shotgun (WGS) entry which is preliminary data.</text>
</comment>
<protein>
    <submittedName>
        <fullName evidence="1">Uncharacterized protein</fullName>
    </submittedName>
</protein>
<sequence length="77" mass="8713">MGHSRSPPGTSFLVAKVSRVWEQTIVRVLRRALYARLLLLRVSCPFTRVAETLDFGKWRDGGCNTVGDLYQNNAFLT</sequence>
<dbReference type="AlphaFoldDB" id="A0AAV7QF28"/>